<feature type="chain" id="PRO_5015132451" evidence="1">
    <location>
        <begin position="19"/>
        <end position="127"/>
    </location>
</feature>
<reference evidence="2 3" key="1">
    <citation type="journal article" date="2018" name="Genome Biol. Evol.">
        <title>Multiple Roots of Fruiting Body Formation in Amoebozoa.</title>
        <authorList>
            <person name="Hillmann F."/>
            <person name="Forbes G."/>
            <person name="Novohradska S."/>
            <person name="Ferling I."/>
            <person name="Riege K."/>
            <person name="Groth M."/>
            <person name="Westermann M."/>
            <person name="Marz M."/>
            <person name="Spaller T."/>
            <person name="Winckler T."/>
            <person name="Schaap P."/>
            <person name="Glockner G."/>
        </authorList>
    </citation>
    <scope>NUCLEOTIDE SEQUENCE [LARGE SCALE GENOMIC DNA]</scope>
    <source>
        <strain evidence="2 3">Jena</strain>
    </source>
</reference>
<sequence length="127" mass="14488">MTQWWNCTSAPFASLCLLYDLSVYFHPDCIKQVLSVGLPKRTQEESIQCEAGVMLEVLNSSTHSKISGKRQGQRREELERLEDVYCEVSNSIALSIVLHISCETRWFSRNRFGCCSNVYSVCNSFGH</sequence>
<dbReference type="InParanoid" id="A0A2P6N032"/>
<organism evidence="2 3">
    <name type="scientific">Planoprotostelium fungivorum</name>
    <dbReference type="NCBI Taxonomy" id="1890364"/>
    <lineage>
        <taxon>Eukaryota</taxon>
        <taxon>Amoebozoa</taxon>
        <taxon>Evosea</taxon>
        <taxon>Variosea</taxon>
        <taxon>Cavosteliida</taxon>
        <taxon>Cavosteliaceae</taxon>
        <taxon>Planoprotostelium</taxon>
    </lineage>
</organism>
<protein>
    <submittedName>
        <fullName evidence="2">Uncharacterized protein</fullName>
    </submittedName>
</protein>
<comment type="caution">
    <text evidence="2">The sequence shown here is derived from an EMBL/GenBank/DDBJ whole genome shotgun (WGS) entry which is preliminary data.</text>
</comment>
<keyword evidence="1" id="KW-0732">Signal</keyword>
<dbReference type="AlphaFoldDB" id="A0A2P6N032"/>
<proteinExistence type="predicted"/>
<evidence type="ECO:0000256" key="1">
    <source>
        <dbReference type="SAM" id="SignalP"/>
    </source>
</evidence>
<accession>A0A2P6N032</accession>
<gene>
    <name evidence="2" type="ORF">PROFUN_05539</name>
</gene>
<evidence type="ECO:0000313" key="3">
    <source>
        <dbReference type="Proteomes" id="UP000241769"/>
    </source>
</evidence>
<feature type="signal peptide" evidence="1">
    <location>
        <begin position="1"/>
        <end position="18"/>
    </location>
</feature>
<dbReference type="Proteomes" id="UP000241769">
    <property type="component" value="Unassembled WGS sequence"/>
</dbReference>
<evidence type="ECO:0000313" key="2">
    <source>
        <dbReference type="EMBL" id="PRP77294.1"/>
    </source>
</evidence>
<dbReference type="EMBL" id="MDYQ01000269">
    <property type="protein sequence ID" value="PRP77294.1"/>
    <property type="molecule type" value="Genomic_DNA"/>
</dbReference>
<name>A0A2P6N032_9EUKA</name>
<keyword evidence="3" id="KW-1185">Reference proteome</keyword>